<evidence type="ECO:0000256" key="17">
    <source>
        <dbReference type="ARBA" id="ARBA00034059"/>
    </source>
</evidence>
<dbReference type="EMBL" id="JANKHO010000214">
    <property type="protein sequence ID" value="KAJ3513163.1"/>
    <property type="molecule type" value="Genomic_DNA"/>
</dbReference>
<comment type="catalytic activity">
    <reaction evidence="14">
        <text>pyranose + acceptor = pyranos-2,3-diulose + reduced acceptor.</text>
        <dbReference type="EC" id="1.1.99.29"/>
    </reaction>
</comment>
<dbReference type="InterPro" id="IPR036188">
    <property type="entry name" value="FAD/NAD-bd_sf"/>
</dbReference>
<dbReference type="AlphaFoldDB" id="A0A9W8K5B6"/>
<keyword evidence="24" id="KW-1185">Reference proteome</keyword>
<dbReference type="Gene3D" id="3.50.50.60">
    <property type="entry name" value="FAD/NAD(P)-binding domain"/>
    <property type="match status" value="1"/>
</dbReference>
<dbReference type="Proteomes" id="UP001148786">
    <property type="component" value="Unassembled WGS sequence"/>
</dbReference>
<reference evidence="23" key="1">
    <citation type="submission" date="2022-07" db="EMBL/GenBank/DDBJ databases">
        <title>Genome Sequence of Agrocybe chaxingu.</title>
        <authorList>
            <person name="Buettner E."/>
        </authorList>
    </citation>
    <scope>NUCLEOTIDE SEQUENCE</scope>
    <source>
        <strain evidence="23">MP-N11</strain>
    </source>
</reference>
<comment type="similarity">
    <text evidence="3 19">Belongs to the GMC oxidoreductase family.</text>
</comment>
<dbReference type="SUPFAM" id="SSF51905">
    <property type="entry name" value="FAD/NAD(P)-binding domain"/>
    <property type="match status" value="1"/>
</dbReference>
<dbReference type="SUPFAM" id="SSF54373">
    <property type="entry name" value="FAD-linked reductases, C-terminal domain"/>
    <property type="match status" value="1"/>
</dbReference>
<dbReference type="Pfam" id="PF05199">
    <property type="entry name" value="GMC_oxred_C"/>
    <property type="match status" value="1"/>
</dbReference>
<dbReference type="GO" id="GO:0050660">
    <property type="term" value="F:flavin adenine dinucleotide binding"/>
    <property type="evidence" value="ECO:0007669"/>
    <property type="project" value="InterPro"/>
</dbReference>
<evidence type="ECO:0000256" key="20">
    <source>
        <dbReference type="SAM" id="SignalP"/>
    </source>
</evidence>
<feature type="chain" id="PRO_5040940128" description="pyranose dehydrogenase (acceptor)" evidence="20">
    <location>
        <begin position="25"/>
        <end position="647"/>
    </location>
</feature>
<keyword evidence="8 20" id="KW-0732">Signal</keyword>
<feature type="binding site" evidence="18">
    <location>
        <position position="286"/>
    </location>
    <ligand>
        <name>FAD</name>
        <dbReference type="ChEBI" id="CHEBI:57692"/>
    </ligand>
</feature>
<evidence type="ECO:0000259" key="22">
    <source>
        <dbReference type="PROSITE" id="PS00624"/>
    </source>
</evidence>
<comment type="catalytic activity">
    <reaction evidence="17">
        <text>a pyranoside + acceptor = a pyranosid-3,4-diulose + reduced acceptor.</text>
        <dbReference type="EC" id="1.1.99.29"/>
    </reaction>
</comment>
<evidence type="ECO:0000256" key="6">
    <source>
        <dbReference type="ARBA" id="ARBA00022525"/>
    </source>
</evidence>
<evidence type="ECO:0000256" key="18">
    <source>
        <dbReference type="PIRSR" id="PIRSR000137-2"/>
    </source>
</evidence>
<evidence type="ECO:0000256" key="10">
    <source>
        <dbReference type="ARBA" id="ARBA00023002"/>
    </source>
</evidence>
<dbReference type="PANTHER" id="PTHR11552">
    <property type="entry name" value="GLUCOSE-METHANOL-CHOLINE GMC OXIDOREDUCTASE"/>
    <property type="match status" value="1"/>
</dbReference>
<dbReference type="PROSITE" id="PS00624">
    <property type="entry name" value="GMC_OXRED_2"/>
    <property type="match status" value="1"/>
</dbReference>
<protein>
    <recommendedName>
        <fullName evidence="5">pyranose dehydrogenase (acceptor)</fullName>
        <ecNumber evidence="5">1.1.99.29</ecNumber>
    </recommendedName>
</protein>
<evidence type="ECO:0000256" key="5">
    <source>
        <dbReference type="ARBA" id="ARBA00013177"/>
    </source>
</evidence>
<dbReference type="GO" id="GO:0033718">
    <property type="term" value="F:pyranose dehydrogenase (acceptor) activity"/>
    <property type="evidence" value="ECO:0007669"/>
    <property type="project" value="UniProtKB-EC"/>
</dbReference>
<keyword evidence="10" id="KW-0560">Oxidoreductase</keyword>
<accession>A0A9W8K5B6</accession>
<gene>
    <name evidence="23" type="ORF">NLJ89_g3106</name>
</gene>
<evidence type="ECO:0000256" key="7">
    <source>
        <dbReference type="ARBA" id="ARBA00022630"/>
    </source>
</evidence>
<dbReference type="InterPro" id="IPR000172">
    <property type="entry name" value="GMC_OxRdtase_N"/>
</dbReference>
<comment type="subunit">
    <text evidence="4">Monomer.</text>
</comment>
<comment type="subcellular location">
    <subcellularLocation>
        <location evidence="2">Secreted</location>
    </subcellularLocation>
</comment>
<comment type="catalytic activity">
    <reaction evidence="15">
        <text>pyranose + acceptor = pyranos-3-ulose + reduced acceptor.</text>
        <dbReference type="EC" id="1.1.99.29"/>
    </reaction>
</comment>
<dbReference type="GO" id="GO:0005576">
    <property type="term" value="C:extracellular region"/>
    <property type="evidence" value="ECO:0007669"/>
    <property type="project" value="UniProtKB-SubCell"/>
</dbReference>
<evidence type="ECO:0000256" key="19">
    <source>
        <dbReference type="RuleBase" id="RU003968"/>
    </source>
</evidence>
<dbReference type="InterPro" id="IPR007867">
    <property type="entry name" value="GMC_OxRtase_C"/>
</dbReference>
<dbReference type="Pfam" id="PF00732">
    <property type="entry name" value="GMC_oxred_N"/>
    <property type="match status" value="1"/>
</dbReference>
<comment type="catalytic activity">
    <reaction evidence="13">
        <text>pyranose + acceptor = pyranos-2-ulose + reduced acceptor.</text>
        <dbReference type="EC" id="1.1.99.29"/>
    </reaction>
</comment>
<dbReference type="PROSITE" id="PS00623">
    <property type="entry name" value="GMC_OXRED_1"/>
    <property type="match status" value="1"/>
</dbReference>
<comment type="cofactor">
    <cofactor evidence="1 18">
        <name>FAD</name>
        <dbReference type="ChEBI" id="CHEBI:57692"/>
    </cofactor>
</comment>
<evidence type="ECO:0000256" key="15">
    <source>
        <dbReference type="ARBA" id="ARBA00034029"/>
    </source>
</evidence>
<dbReference type="InterPro" id="IPR012132">
    <property type="entry name" value="GMC_OxRdtase"/>
</dbReference>
<comment type="function">
    <text evidence="12">Catalyzes the single-oxidation or sequential double oxidation reaction of carbohydrates primarily at carbon-2 and/or carbon-3 with the concomitant reduction of the flavin. The enzyme exhibits a broad sugar substrate specificity, oxidizing different aldopyranoses to the corresponding C-1, C-2, C-3 or C-1,2, C-2,3 and C-3,4 (di)dehydro sugars with substrate-specific regioselectivity. Accepts only a narrow range of electron acceptors such as substituted benzoquinones and complexed metal ions and reacts extremely slowly with O(2) as acceptor. May play a role in the natural recycling of plant matter by oxidizing all major monosaccharides in lignocellulose and by reducing quinone compounds or reactive radical species generated during lignin depolymerization.</text>
</comment>
<evidence type="ECO:0000256" key="8">
    <source>
        <dbReference type="ARBA" id="ARBA00022729"/>
    </source>
</evidence>
<evidence type="ECO:0000259" key="21">
    <source>
        <dbReference type="PROSITE" id="PS00623"/>
    </source>
</evidence>
<dbReference type="EC" id="1.1.99.29" evidence="5"/>
<feature type="signal peptide" evidence="20">
    <location>
        <begin position="1"/>
        <end position="24"/>
    </location>
</feature>
<evidence type="ECO:0000313" key="24">
    <source>
        <dbReference type="Proteomes" id="UP001148786"/>
    </source>
</evidence>
<keyword evidence="7 19" id="KW-0285">Flavoprotein</keyword>
<comment type="caution">
    <text evidence="23">The sequence shown here is derived from an EMBL/GenBank/DDBJ whole genome shotgun (WGS) entry which is preliminary data.</text>
</comment>
<organism evidence="23 24">
    <name type="scientific">Agrocybe chaxingu</name>
    <dbReference type="NCBI Taxonomy" id="84603"/>
    <lineage>
        <taxon>Eukaryota</taxon>
        <taxon>Fungi</taxon>
        <taxon>Dikarya</taxon>
        <taxon>Basidiomycota</taxon>
        <taxon>Agaricomycotina</taxon>
        <taxon>Agaricomycetes</taxon>
        <taxon>Agaricomycetidae</taxon>
        <taxon>Agaricales</taxon>
        <taxon>Agaricineae</taxon>
        <taxon>Strophariaceae</taxon>
        <taxon>Agrocybe</taxon>
    </lineage>
</organism>
<dbReference type="PANTHER" id="PTHR11552:SF201">
    <property type="entry name" value="GLUCOSE-METHANOL-CHOLINE OXIDOREDUCTASE N-TERMINAL DOMAIN-CONTAINING PROTEIN"/>
    <property type="match status" value="1"/>
</dbReference>
<evidence type="ECO:0000256" key="12">
    <source>
        <dbReference type="ARBA" id="ARBA00024699"/>
    </source>
</evidence>
<feature type="binding site" evidence="18">
    <location>
        <position position="130"/>
    </location>
    <ligand>
        <name>FAD</name>
        <dbReference type="ChEBI" id="CHEBI:57692"/>
    </ligand>
</feature>
<evidence type="ECO:0000313" key="23">
    <source>
        <dbReference type="EMBL" id="KAJ3513163.1"/>
    </source>
</evidence>
<feature type="domain" description="Glucose-methanol-choline oxidoreductase N-terminal" evidence="22">
    <location>
        <begin position="329"/>
        <end position="343"/>
    </location>
</feature>
<name>A0A9W8K5B6_9AGAR</name>
<evidence type="ECO:0000256" key="4">
    <source>
        <dbReference type="ARBA" id="ARBA00011245"/>
    </source>
</evidence>
<evidence type="ECO:0000256" key="11">
    <source>
        <dbReference type="ARBA" id="ARBA00023180"/>
    </source>
</evidence>
<evidence type="ECO:0000256" key="13">
    <source>
        <dbReference type="ARBA" id="ARBA00033986"/>
    </source>
</evidence>
<dbReference type="Gene3D" id="3.30.560.10">
    <property type="entry name" value="Glucose Oxidase, domain 3"/>
    <property type="match status" value="1"/>
</dbReference>
<keyword evidence="6" id="KW-0964">Secreted</keyword>
<sequence>MPSSFKVKLLATALSSFVVGRASAQLPATASSFASGRFDVVIVGGGTAGLVLANRLSAATGRNQLRVGVIDAGHYNTSGDPLIDIPYMPDIFLNEPTAHTIGNPTYDWNFVSVPQPQLGGRTIGYPRGKVIGGSSALNFMAWHRGARAEYDAWGTALGNTGWSFDTILPYFMKAANWTAPTVSLVPEADFENLAGLASVNGQAGPVQVRYSTEVFDVETKFTEACVTLGFPLNPNPDNGNTTYLPEWGIDNSVDIRTGKRSYAAPAYYNAAVRARRNLVVLQGAVVSRVIFDQSTVGSQAGARATGVEYIVDGRRYTVSARREVILSAGTIQSPQILELSGIGNPTLLNRFNIPVVYSLPGVGENLQDHMLNLVDFTAAPGVITLDQLRINETFYEEQRNLYITQGAGTFTWTSRVVGPWPLQAFISPDVYAQMRTELDQTLAGMTLTPLQQAQYTVLRNMADSGGIGFVTTIVLPRGGAASAPVGNQSYVSLGVFNMHEFARGTVHINNSNPLTAPLIDPKFLSLQWDLDVQVHATQFLRTFAATSPASETIGEPVTPPASVQDNAEWTSFVQSTVGSIAHPIGTTAMAAQNLGGVVSSRLRVYGTRNLRVVDAGVIPLTVGASIQQTVYAVAERAADLILQDLSS</sequence>
<evidence type="ECO:0000256" key="16">
    <source>
        <dbReference type="ARBA" id="ARBA00034050"/>
    </source>
</evidence>
<keyword evidence="11" id="KW-0325">Glycoprotein</keyword>
<keyword evidence="9 18" id="KW-0274">FAD</keyword>
<evidence type="ECO:0000256" key="3">
    <source>
        <dbReference type="ARBA" id="ARBA00010790"/>
    </source>
</evidence>
<dbReference type="PIRSF" id="PIRSF000137">
    <property type="entry name" value="Alcohol_oxidase"/>
    <property type="match status" value="1"/>
</dbReference>
<dbReference type="OrthoDB" id="269227at2759"/>
<evidence type="ECO:0000256" key="14">
    <source>
        <dbReference type="ARBA" id="ARBA00034010"/>
    </source>
</evidence>
<comment type="catalytic activity">
    <reaction evidence="16">
        <text>a pyranoside + acceptor = a pyranosid-3-ulose + reduced acceptor.</text>
        <dbReference type="EC" id="1.1.99.29"/>
    </reaction>
</comment>
<evidence type="ECO:0000256" key="9">
    <source>
        <dbReference type="ARBA" id="ARBA00022827"/>
    </source>
</evidence>
<proteinExistence type="inferred from homology"/>
<evidence type="ECO:0000256" key="1">
    <source>
        <dbReference type="ARBA" id="ARBA00001974"/>
    </source>
</evidence>
<feature type="domain" description="Glucose-methanol-choline oxidoreductase N-terminal" evidence="21">
    <location>
        <begin position="128"/>
        <end position="151"/>
    </location>
</feature>
<evidence type="ECO:0000256" key="2">
    <source>
        <dbReference type="ARBA" id="ARBA00004613"/>
    </source>
</evidence>